<dbReference type="CDD" id="cd22160">
    <property type="entry name" value="F-box_AtFBL13-like"/>
    <property type="match status" value="1"/>
</dbReference>
<dbReference type="AlphaFoldDB" id="R0FS54"/>
<dbReference type="SUPFAM" id="SSF81383">
    <property type="entry name" value="F-box domain"/>
    <property type="match status" value="1"/>
</dbReference>
<evidence type="ECO:0000313" key="2">
    <source>
        <dbReference type="EMBL" id="EOA25221.1"/>
    </source>
</evidence>
<dbReference type="SMART" id="SM00579">
    <property type="entry name" value="FBD"/>
    <property type="match status" value="1"/>
</dbReference>
<feature type="domain" description="F-box" evidence="1">
    <location>
        <begin position="13"/>
        <end position="61"/>
    </location>
</feature>
<organism evidence="2 3">
    <name type="scientific">Capsella rubella</name>
    <dbReference type="NCBI Taxonomy" id="81985"/>
    <lineage>
        <taxon>Eukaryota</taxon>
        <taxon>Viridiplantae</taxon>
        <taxon>Streptophyta</taxon>
        <taxon>Embryophyta</taxon>
        <taxon>Tracheophyta</taxon>
        <taxon>Spermatophyta</taxon>
        <taxon>Magnoliopsida</taxon>
        <taxon>eudicotyledons</taxon>
        <taxon>Gunneridae</taxon>
        <taxon>Pentapetalae</taxon>
        <taxon>rosids</taxon>
        <taxon>malvids</taxon>
        <taxon>Brassicales</taxon>
        <taxon>Brassicaceae</taxon>
        <taxon>Camelineae</taxon>
        <taxon>Capsella</taxon>
    </lineage>
</organism>
<dbReference type="InterPro" id="IPR053781">
    <property type="entry name" value="F-box_AtFBL13-like"/>
</dbReference>
<dbReference type="PANTHER" id="PTHR31293">
    <property type="entry name" value="RNI-LIKE SUPERFAMILY PROTEIN"/>
    <property type="match status" value="1"/>
</dbReference>
<dbReference type="InterPro" id="IPR055411">
    <property type="entry name" value="LRR_FXL15/At3g58940/PEG3-like"/>
</dbReference>
<dbReference type="InterPro" id="IPR055294">
    <property type="entry name" value="FBL60-like"/>
</dbReference>
<dbReference type="EMBL" id="KB870809">
    <property type="protein sequence ID" value="EOA25221.1"/>
    <property type="molecule type" value="Genomic_DNA"/>
</dbReference>
<proteinExistence type="predicted"/>
<dbReference type="STRING" id="81985.R0FS54"/>
<dbReference type="OrthoDB" id="3219396at2759"/>
<dbReference type="InterPro" id="IPR001810">
    <property type="entry name" value="F-box_dom"/>
</dbReference>
<dbReference type="KEGG" id="crb:17884815"/>
<name>R0FS54_9BRAS</name>
<dbReference type="InterPro" id="IPR006566">
    <property type="entry name" value="FBD"/>
</dbReference>
<dbReference type="Pfam" id="PF24758">
    <property type="entry name" value="LRR_At5g56370"/>
    <property type="match status" value="1"/>
</dbReference>
<accession>R0FS54</accession>
<reference evidence="3" key="1">
    <citation type="journal article" date="2013" name="Nat. Genet.">
        <title>The Capsella rubella genome and the genomic consequences of rapid mating system evolution.</title>
        <authorList>
            <person name="Slotte T."/>
            <person name="Hazzouri K.M."/>
            <person name="Agren J.A."/>
            <person name="Koenig D."/>
            <person name="Maumus F."/>
            <person name="Guo Y.L."/>
            <person name="Steige K."/>
            <person name="Platts A.E."/>
            <person name="Escobar J.S."/>
            <person name="Newman L.K."/>
            <person name="Wang W."/>
            <person name="Mandakova T."/>
            <person name="Vello E."/>
            <person name="Smith L.M."/>
            <person name="Henz S.R."/>
            <person name="Steffen J."/>
            <person name="Takuno S."/>
            <person name="Brandvain Y."/>
            <person name="Coop G."/>
            <person name="Andolfatto P."/>
            <person name="Hu T.T."/>
            <person name="Blanchette M."/>
            <person name="Clark R.M."/>
            <person name="Quesneville H."/>
            <person name="Nordborg M."/>
            <person name="Gaut B.S."/>
            <person name="Lysak M.A."/>
            <person name="Jenkins J."/>
            <person name="Grimwood J."/>
            <person name="Chapman J."/>
            <person name="Prochnik S."/>
            <person name="Shu S."/>
            <person name="Rokhsar D."/>
            <person name="Schmutz J."/>
            <person name="Weigel D."/>
            <person name="Wright S.I."/>
        </authorList>
    </citation>
    <scope>NUCLEOTIDE SEQUENCE [LARGE SCALE GENOMIC DNA]</scope>
    <source>
        <strain evidence="3">cv. Monte Gargano</strain>
    </source>
</reference>
<dbReference type="PANTHER" id="PTHR31293:SF12">
    <property type="entry name" value="RNI-LIKE SUPERFAMILY PROTEIN"/>
    <property type="match status" value="1"/>
</dbReference>
<protein>
    <recommendedName>
        <fullName evidence="1">F-box domain-containing protein</fullName>
    </recommendedName>
</protein>
<evidence type="ECO:0000313" key="3">
    <source>
        <dbReference type="Proteomes" id="UP000029121"/>
    </source>
</evidence>
<dbReference type="Pfam" id="PF12937">
    <property type="entry name" value="F-box-like"/>
    <property type="match status" value="1"/>
</dbReference>
<gene>
    <name evidence="2" type="ORF">CARUB_v10018533mg</name>
</gene>
<evidence type="ECO:0000259" key="1">
    <source>
        <dbReference type="PROSITE" id="PS50181"/>
    </source>
</evidence>
<dbReference type="Proteomes" id="UP000029121">
    <property type="component" value="Unassembled WGS sequence"/>
</dbReference>
<dbReference type="Gene3D" id="1.20.1280.50">
    <property type="match status" value="1"/>
</dbReference>
<keyword evidence="3" id="KW-1185">Reference proteome</keyword>
<dbReference type="InterPro" id="IPR036047">
    <property type="entry name" value="F-box-like_dom_sf"/>
</dbReference>
<dbReference type="PROSITE" id="PS50181">
    <property type="entry name" value="FBOX"/>
    <property type="match status" value="1"/>
</dbReference>
<sequence length="445" mass="51187">MENSIGEQVVNPASSIDSLPDDLLVQILSFLPTKQAASTSAIAKRWRTLYTLVHNLHFDNLDYFYPENDEEYMNNIQYSFKDFVENTLALQGNNHIKKFSLKLFLTCDVHIVNRWICNVLEHGVSELYLDIKAMGWQRRLSSKVFTSTTLVKLSLGRGIYIPCVPSDACLPALKVLLLDSVGFKEIYDVLLPACPALEDFTIHQKYRHECQDILYKTIQTIKKLSTTNCSYNIYRSCTISHNKPDVVDHYFYGDDRHRSPKNNLNSLAKATMSLHCHVLWPGYINSIYLISGIHNVKTLHLTSSAVEVILLYYKDELPVFNNLVELAFSSKKRGWKMLLPLLLELSPNLKTLILSDLYRFTFGRRHRFVGLHIPPNNQIKMLHIIQYQGSETELKHISHFLLHMECLEVVKVCVAAEIDDLKKMQLTENMLKLPTVSSKLKIQVI</sequence>